<evidence type="ECO:0000256" key="1">
    <source>
        <dbReference type="ARBA" id="ARBA00004477"/>
    </source>
</evidence>
<organism evidence="13">
    <name type="scientific">Aceria tosichella</name>
    <name type="common">wheat curl mite</name>
    <dbReference type="NCBI Taxonomy" id="561515"/>
    <lineage>
        <taxon>Eukaryota</taxon>
        <taxon>Metazoa</taxon>
        <taxon>Ecdysozoa</taxon>
        <taxon>Arthropoda</taxon>
        <taxon>Chelicerata</taxon>
        <taxon>Arachnida</taxon>
        <taxon>Acari</taxon>
        <taxon>Acariformes</taxon>
        <taxon>Trombidiformes</taxon>
        <taxon>Prostigmata</taxon>
        <taxon>Eupodina</taxon>
        <taxon>Eriophyoidea</taxon>
        <taxon>Eriophyidae</taxon>
        <taxon>Eriophyinae</taxon>
        <taxon>Aceriini</taxon>
        <taxon>Aceria</taxon>
    </lineage>
</organism>
<dbReference type="Pfam" id="PF03839">
    <property type="entry name" value="Sec62"/>
    <property type="match status" value="1"/>
</dbReference>
<evidence type="ECO:0000256" key="6">
    <source>
        <dbReference type="ARBA" id="ARBA00022824"/>
    </source>
</evidence>
<dbReference type="PANTHER" id="PTHR12443">
    <property type="entry name" value="TRANSLOCATION PROTEIN SEC62"/>
    <property type="match status" value="1"/>
</dbReference>
<dbReference type="GO" id="GO:0031204">
    <property type="term" value="P:post-translational protein targeting to membrane, translocation"/>
    <property type="evidence" value="ECO:0007669"/>
    <property type="project" value="TreeGrafter"/>
</dbReference>
<comment type="similarity">
    <text evidence="2">Belongs to the SEC62 family.</text>
</comment>
<evidence type="ECO:0000313" key="13">
    <source>
        <dbReference type="EMBL" id="MDE51636.1"/>
    </source>
</evidence>
<keyword evidence="6" id="KW-0256">Endoplasmic reticulum</keyword>
<keyword evidence="4" id="KW-0813">Transport</keyword>
<comment type="subcellular location">
    <subcellularLocation>
        <location evidence="1">Endoplasmic reticulum membrane</location>
        <topology evidence="1">Multi-pass membrane protein</topology>
    </subcellularLocation>
</comment>
<keyword evidence="7" id="KW-0653">Protein transport</keyword>
<feature type="transmembrane region" description="Helical" evidence="12">
    <location>
        <begin position="186"/>
        <end position="207"/>
    </location>
</feature>
<evidence type="ECO:0000256" key="9">
    <source>
        <dbReference type="ARBA" id="ARBA00023010"/>
    </source>
</evidence>
<evidence type="ECO:0000256" key="3">
    <source>
        <dbReference type="ARBA" id="ARBA00021257"/>
    </source>
</evidence>
<evidence type="ECO:0000256" key="11">
    <source>
        <dbReference type="SAM" id="MobiDB-lite"/>
    </source>
</evidence>
<evidence type="ECO:0000256" key="7">
    <source>
        <dbReference type="ARBA" id="ARBA00022927"/>
    </source>
</evidence>
<dbReference type="PANTHER" id="PTHR12443:SF9">
    <property type="entry name" value="TRANSLOCATION PROTEIN SEC62"/>
    <property type="match status" value="1"/>
</dbReference>
<feature type="region of interest" description="Disordered" evidence="11">
    <location>
        <begin position="1"/>
        <end position="37"/>
    </location>
</feature>
<evidence type="ECO:0000256" key="5">
    <source>
        <dbReference type="ARBA" id="ARBA00022692"/>
    </source>
</evidence>
<keyword evidence="10 12" id="KW-0472">Membrane</keyword>
<reference evidence="13" key="1">
    <citation type="submission" date="2018-10" db="EMBL/GenBank/DDBJ databases">
        <title>Transcriptome assembly of Aceria tosichella (Wheat curl mite) Type 2.</title>
        <authorList>
            <person name="Scully E.D."/>
            <person name="Geib S.M."/>
            <person name="Palmer N.A."/>
            <person name="Gupta A.K."/>
            <person name="Sarath G."/>
            <person name="Tatineni S."/>
        </authorList>
    </citation>
    <scope>NUCLEOTIDE SEQUENCE</scope>
    <source>
        <strain evidence="13">LincolnNE</strain>
    </source>
</reference>
<keyword evidence="5 12" id="KW-0812">Transmembrane</keyword>
<name>A0A6G1SM75_9ACAR</name>
<dbReference type="AlphaFoldDB" id="A0A6G1SM75"/>
<evidence type="ECO:0000256" key="12">
    <source>
        <dbReference type="SAM" id="Phobius"/>
    </source>
</evidence>
<keyword evidence="8 12" id="KW-1133">Transmembrane helix</keyword>
<feature type="compositionally biased region" description="Basic and acidic residues" evidence="11">
    <location>
        <begin position="28"/>
        <end position="37"/>
    </location>
</feature>
<gene>
    <name evidence="13" type="primary">Sec62</name>
    <name evidence="13" type="ORF">g.6130</name>
</gene>
<feature type="compositionally biased region" description="Low complexity" evidence="11">
    <location>
        <begin position="1"/>
        <end position="25"/>
    </location>
</feature>
<sequence>MVSKKNQTAANDNNNNNHQCNSNHNHNQKSDRKQKHTEVELEITSQDYAIAKYMRNNLPNKEAMFLGIKRVNYFIGSKAIDLLMESKWATQEEPIFKTRNDVRIYLNDLLIKKFYHRARKIVKMDGAKKKFKLDMHDEQCFQDSNQPYVWLYEPTSIKAWLLCFGVIFGVIAVCLFPLWPPIIRTWVYYLCIAGLVFLTSILGLAVMRHIVFMFLWTLTFGKLHFWILPNLTEDVGFLESFWPLYAIDETCGAGSNEITAGATDSGDNGGAGGSGEGVSADQGGRTTAHDHQD</sequence>
<evidence type="ECO:0000256" key="10">
    <source>
        <dbReference type="ARBA" id="ARBA00023136"/>
    </source>
</evidence>
<evidence type="ECO:0000256" key="4">
    <source>
        <dbReference type="ARBA" id="ARBA00022448"/>
    </source>
</evidence>
<evidence type="ECO:0000256" key="8">
    <source>
        <dbReference type="ARBA" id="ARBA00022989"/>
    </source>
</evidence>
<dbReference type="EMBL" id="GGYP01006865">
    <property type="protein sequence ID" value="MDE51636.1"/>
    <property type="molecule type" value="Transcribed_RNA"/>
</dbReference>
<feature type="region of interest" description="Disordered" evidence="11">
    <location>
        <begin position="258"/>
        <end position="293"/>
    </location>
</feature>
<dbReference type="InterPro" id="IPR004728">
    <property type="entry name" value="Sec62"/>
</dbReference>
<accession>A0A6G1SM75</accession>
<feature type="compositionally biased region" description="Gly residues" evidence="11">
    <location>
        <begin position="267"/>
        <end position="276"/>
    </location>
</feature>
<evidence type="ECO:0000256" key="2">
    <source>
        <dbReference type="ARBA" id="ARBA00010604"/>
    </source>
</evidence>
<dbReference type="GO" id="GO:0005789">
    <property type="term" value="C:endoplasmic reticulum membrane"/>
    <property type="evidence" value="ECO:0007669"/>
    <property type="project" value="UniProtKB-SubCell"/>
</dbReference>
<proteinExistence type="inferred from homology"/>
<keyword evidence="9" id="KW-0811">Translocation</keyword>
<feature type="transmembrane region" description="Helical" evidence="12">
    <location>
        <begin position="159"/>
        <end position="180"/>
    </location>
</feature>
<protein>
    <recommendedName>
        <fullName evidence="3">Translocation protein SEC62</fullName>
    </recommendedName>
</protein>